<dbReference type="EMBL" id="FOCE01000023">
    <property type="protein sequence ID" value="SEO32863.1"/>
    <property type="molecule type" value="Genomic_DNA"/>
</dbReference>
<proteinExistence type="predicted"/>
<keyword evidence="2" id="KW-1185">Reference proteome</keyword>
<reference evidence="1 2" key="1">
    <citation type="submission" date="2016-10" db="EMBL/GenBank/DDBJ databases">
        <authorList>
            <person name="de Groot N.N."/>
        </authorList>
    </citation>
    <scope>NUCLEOTIDE SEQUENCE [LARGE SCALE GENOMIC DNA]</scope>
    <source>
        <strain evidence="1 2">DSM 3857</strain>
    </source>
</reference>
<evidence type="ECO:0000313" key="1">
    <source>
        <dbReference type="EMBL" id="SEO32863.1"/>
    </source>
</evidence>
<dbReference type="Proteomes" id="UP000198761">
    <property type="component" value="Unassembled WGS sequence"/>
</dbReference>
<feature type="non-terminal residue" evidence="1">
    <location>
        <position position="1"/>
    </location>
</feature>
<gene>
    <name evidence="1" type="ORF">SAMN04488103_12317</name>
</gene>
<accession>A0A1H8NTZ2</accession>
<protein>
    <submittedName>
        <fullName evidence="1">Uncharacterized protein</fullName>
    </submittedName>
</protein>
<sequence length="45" mass="4809">GFILGHAEPTTTGKYGIMPQGMLEQRVELVNAIAYPGLNLDHLAA</sequence>
<evidence type="ECO:0000313" key="2">
    <source>
        <dbReference type="Proteomes" id="UP000198761"/>
    </source>
</evidence>
<organism evidence="1 2">
    <name type="scientific">Gemmobacter aquatilis</name>
    <dbReference type="NCBI Taxonomy" id="933059"/>
    <lineage>
        <taxon>Bacteria</taxon>
        <taxon>Pseudomonadati</taxon>
        <taxon>Pseudomonadota</taxon>
        <taxon>Alphaproteobacteria</taxon>
        <taxon>Rhodobacterales</taxon>
        <taxon>Paracoccaceae</taxon>
        <taxon>Gemmobacter</taxon>
    </lineage>
</organism>
<name>A0A1H8NTZ2_9RHOB</name>
<dbReference type="AlphaFoldDB" id="A0A1H8NTZ2"/>